<name>A0AAN8EEQ9_9EURO</name>
<accession>A0AAN8EEQ9</accession>
<feature type="region of interest" description="Disordered" evidence="1">
    <location>
        <begin position="158"/>
        <end position="229"/>
    </location>
</feature>
<protein>
    <submittedName>
        <fullName evidence="2">Uncharacterized protein</fullName>
    </submittedName>
</protein>
<sequence length="267" mass="30183">MATIQDLPDNVLEQIFTQTNFMTHKVSGHYYESPACKTAFTYNDWGKLHLPMLILVCRRWKRVIKGMAQSTDPHDFSSSEDERDIDADDEPSDMAESDEYSTTDEEVLSDESSESGCSIGVPSYAWLEDDAREQAVHQATVEMEESLTQIKKDRERIMEMVAEAQRARGDSNFGDDEDSDDDSDLDEDDAYPSDKNPLGDDDDDDDEDEDDNDDDDNDDEDVCGAYARAHGFDEVPDLCMADPRDREIAEILYGEGPAFCPEFFSEP</sequence>
<keyword evidence="3" id="KW-1185">Reference proteome</keyword>
<dbReference type="Proteomes" id="UP001316803">
    <property type="component" value="Unassembled WGS sequence"/>
</dbReference>
<proteinExistence type="predicted"/>
<feature type="compositionally biased region" description="Acidic residues" evidence="1">
    <location>
        <begin position="173"/>
        <end position="191"/>
    </location>
</feature>
<evidence type="ECO:0000313" key="3">
    <source>
        <dbReference type="Proteomes" id="UP001316803"/>
    </source>
</evidence>
<comment type="caution">
    <text evidence="2">The sequence shown here is derived from an EMBL/GenBank/DDBJ whole genome shotgun (WGS) entry which is preliminary data.</text>
</comment>
<reference evidence="2 3" key="1">
    <citation type="submission" date="2022-12" db="EMBL/GenBank/DDBJ databases">
        <title>Genomic features and morphological characterization of a novel Knufia sp. strain isolated from spacecraft assembly facility.</title>
        <authorList>
            <person name="Teixeira M."/>
            <person name="Chander A.M."/>
            <person name="Stajich J.E."/>
            <person name="Venkateswaran K."/>
        </authorList>
    </citation>
    <scope>NUCLEOTIDE SEQUENCE [LARGE SCALE GENOMIC DNA]</scope>
    <source>
        <strain evidence="2 3">FJI-L2-BK-P2</strain>
    </source>
</reference>
<feature type="compositionally biased region" description="Acidic residues" evidence="1">
    <location>
        <begin position="199"/>
        <end position="222"/>
    </location>
</feature>
<evidence type="ECO:0000313" key="2">
    <source>
        <dbReference type="EMBL" id="KAK5949793.1"/>
    </source>
</evidence>
<dbReference type="AlphaFoldDB" id="A0AAN8EEQ9"/>
<evidence type="ECO:0000256" key="1">
    <source>
        <dbReference type="SAM" id="MobiDB-lite"/>
    </source>
</evidence>
<feature type="region of interest" description="Disordered" evidence="1">
    <location>
        <begin position="69"/>
        <end position="120"/>
    </location>
</feature>
<dbReference type="EMBL" id="JAKLMC020000032">
    <property type="protein sequence ID" value="KAK5949793.1"/>
    <property type="molecule type" value="Genomic_DNA"/>
</dbReference>
<gene>
    <name evidence="2" type="ORF">OHC33_009182</name>
</gene>
<organism evidence="2 3">
    <name type="scientific">Knufia fluminis</name>
    <dbReference type="NCBI Taxonomy" id="191047"/>
    <lineage>
        <taxon>Eukaryota</taxon>
        <taxon>Fungi</taxon>
        <taxon>Dikarya</taxon>
        <taxon>Ascomycota</taxon>
        <taxon>Pezizomycotina</taxon>
        <taxon>Eurotiomycetes</taxon>
        <taxon>Chaetothyriomycetidae</taxon>
        <taxon>Chaetothyriales</taxon>
        <taxon>Trichomeriaceae</taxon>
        <taxon>Knufia</taxon>
    </lineage>
</organism>
<feature type="compositionally biased region" description="Acidic residues" evidence="1">
    <location>
        <begin position="78"/>
        <end position="113"/>
    </location>
</feature>